<proteinExistence type="predicted"/>
<sequence>MEELQESDEGESSVMWGDNDESADQEVSNDLIRSDLLFLIFSFLVCFRKKRLSILTDNL</sequence>
<evidence type="ECO:0000313" key="2">
    <source>
        <dbReference type="EMBL" id="CAH9122714.1"/>
    </source>
</evidence>
<reference evidence="2" key="1">
    <citation type="submission" date="2022-07" db="EMBL/GenBank/DDBJ databases">
        <authorList>
            <person name="Macas J."/>
            <person name="Novak P."/>
            <person name="Neumann P."/>
        </authorList>
    </citation>
    <scope>NUCLEOTIDE SEQUENCE</scope>
</reference>
<name>A0AAV0EFZ6_9ASTE</name>
<organism evidence="2 3">
    <name type="scientific">Cuscuta epithymum</name>
    <dbReference type="NCBI Taxonomy" id="186058"/>
    <lineage>
        <taxon>Eukaryota</taxon>
        <taxon>Viridiplantae</taxon>
        <taxon>Streptophyta</taxon>
        <taxon>Embryophyta</taxon>
        <taxon>Tracheophyta</taxon>
        <taxon>Spermatophyta</taxon>
        <taxon>Magnoliopsida</taxon>
        <taxon>eudicotyledons</taxon>
        <taxon>Gunneridae</taxon>
        <taxon>Pentapetalae</taxon>
        <taxon>asterids</taxon>
        <taxon>lamiids</taxon>
        <taxon>Solanales</taxon>
        <taxon>Convolvulaceae</taxon>
        <taxon>Cuscuteae</taxon>
        <taxon>Cuscuta</taxon>
        <taxon>Cuscuta subgen. Cuscuta</taxon>
    </lineage>
</organism>
<comment type="caution">
    <text evidence="2">The sequence shown here is derived from an EMBL/GenBank/DDBJ whole genome shotgun (WGS) entry which is preliminary data.</text>
</comment>
<dbReference type="Proteomes" id="UP001152523">
    <property type="component" value="Unassembled WGS sequence"/>
</dbReference>
<gene>
    <name evidence="2" type="ORF">CEPIT_LOCUS24670</name>
</gene>
<dbReference type="AlphaFoldDB" id="A0AAV0EFZ6"/>
<feature type="region of interest" description="Disordered" evidence="1">
    <location>
        <begin position="1"/>
        <end position="21"/>
    </location>
</feature>
<protein>
    <submittedName>
        <fullName evidence="2">Uncharacterized protein</fullName>
    </submittedName>
</protein>
<feature type="compositionally biased region" description="Acidic residues" evidence="1">
    <location>
        <begin position="1"/>
        <end position="11"/>
    </location>
</feature>
<keyword evidence="3" id="KW-1185">Reference proteome</keyword>
<evidence type="ECO:0000313" key="3">
    <source>
        <dbReference type="Proteomes" id="UP001152523"/>
    </source>
</evidence>
<evidence type="ECO:0000256" key="1">
    <source>
        <dbReference type="SAM" id="MobiDB-lite"/>
    </source>
</evidence>
<dbReference type="EMBL" id="CAMAPF010000926">
    <property type="protein sequence ID" value="CAH9122714.1"/>
    <property type="molecule type" value="Genomic_DNA"/>
</dbReference>
<accession>A0AAV0EFZ6</accession>